<sequence>MLIALNAVTTAKELRCSAQCLIEDKDFVKRLRTGNLYPVTAPSPIPHAFLSLQGSSRGDDSTQLEGIDVDETFSPVVKHGTIEIVLTLATFQHWPPPGFRDSKHPDYVCLLQRSIYGLKQAPRAWFQRFASYITRVGFQHSRCDSSLLYIDRKKYVVEILERAHMVSCNPSRTPIDTKSKLGADGDPVSDLILYRSLAGSLRYLMFIHHDISYAVQHVCLYMHDHREPYLYALKRILRYVHGTMDYGLQLFSSSTIDLVAYSDADWVGCPTTRRSTSGYYVFIGNNLLSWSFKRQPMLSRSSAEAEYRSVADVVAQTCWLRNLLRELHTPRMLAHIYYRYTLFQTYSDEDAMFNYCCGDSVEQVISCLPSKVLLIQFRNASIF</sequence>
<dbReference type="InterPro" id="IPR043502">
    <property type="entry name" value="DNA/RNA_pol_sf"/>
</dbReference>
<dbReference type="AlphaFoldDB" id="A0A6L2ME89"/>
<dbReference type="SUPFAM" id="SSF56672">
    <property type="entry name" value="DNA/RNA polymerases"/>
    <property type="match status" value="1"/>
</dbReference>
<dbReference type="CDD" id="cd09272">
    <property type="entry name" value="RNase_HI_RT_Ty1"/>
    <property type="match status" value="1"/>
</dbReference>
<organism evidence="2">
    <name type="scientific">Tanacetum cinerariifolium</name>
    <name type="common">Dalmatian daisy</name>
    <name type="synonym">Chrysanthemum cinerariifolium</name>
    <dbReference type="NCBI Taxonomy" id="118510"/>
    <lineage>
        <taxon>Eukaryota</taxon>
        <taxon>Viridiplantae</taxon>
        <taxon>Streptophyta</taxon>
        <taxon>Embryophyta</taxon>
        <taxon>Tracheophyta</taxon>
        <taxon>Spermatophyta</taxon>
        <taxon>Magnoliopsida</taxon>
        <taxon>eudicotyledons</taxon>
        <taxon>Gunneridae</taxon>
        <taxon>Pentapetalae</taxon>
        <taxon>asterids</taxon>
        <taxon>campanulids</taxon>
        <taxon>Asterales</taxon>
        <taxon>Asteraceae</taxon>
        <taxon>Asteroideae</taxon>
        <taxon>Anthemideae</taxon>
        <taxon>Anthemidinae</taxon>
        <taxon>Tanacetum</taxon>
    </lineage>
</organism>
<feature type="domain" description="Reverse transcriptase Ty1/copia-type" evidence="1">
    <location>
        <begin position="95"/>
        <end position="146"/>
    </location>
</feature>
<accession>A0A6L2ME89</accession>
<proteinExistence type="predicted"/>
<evidence type="ECO:0000313" key="2">
    <source>
        <dbReference type="EMBL" id="GEU72271.1"/>
    </source>
</evidence>
<dbReference type="EMBL" id="BKCJ010006459">
    <property type="protein sequence ID" value="GEU72271.1"/>
    <property type="molecule type" value="Genomic_DNA"/>
</dbReference>
<evidence type="ECO:0000259" key="1">
    <source>
        <dbReference type="Pfam" id="PF07727"/>
    </source>
</evidence>
<dbReference type="Pfam" id="PF07727">
    <property type="entry name" value="RVT_2"/>
    <property type="match status" value="1"/>
</dbReference>
<dbReference type="PANTHER" id="PTHR11439">
    <property type="entry name" value="GAG-POL-RELATED RETROTRANSPOSON"/>
    <property type="match status" value="1"/>
</dbReference>
<gene>
    <name evidence="2" type="ORF">Tci_044249</name>
</gene>
<dbReference type="PANTHER" id="PTHR11439:SF524">
    <property type="entry name" value="RNA-DIRECTED DNA POLYMERASE, PROTEIN KINASE RLK-PELLE-DLSV FAMILY"/>
    <property type="match status" value="1"/>
</dbReference>
<comment type="caution">
    <text evidence="2">The sequence shown here is derived from an EMBL/GenBank/DDBJ whole genome shotgun (WGS) entry which is preliminary data.</text>
</comment>
<dbReference type="InterPro" id="IPR013103">
    <property type="entry name" value="RVT_2"/>
</dbReference>
<protein>
    <submittedName>
        <fullName evidence="2">Ribonuclease H-like domain-containing protein</fullName>
    </submittedName>
</protein>
<reference evidence="2" key="1">
    <citation type="journal article" date="2019" name="Sci. Rep.">
        <title>Draft genome of Tanacetum cinerariifolium, the natural source of mosquito coil.</title>
        <authorList>
            <person name="Yamashiro T."/>
            <person name="Shiraishi A."/>
            <person name="Satake H."/>
            <person name="Nakayama K."/>
        </authorList>
    </citation>
    <scope>NUCLEOTIDE SEQUENCE</scope>
</reference>
<name>A0A6L2ME89_TANCI</name>